<feature type="transmembrane region" description="Helical" evidence="17">
    <location>
        <begin position="453"/>
        <end position="479"/>
    </location>
</feature>
<keyword evidence="14 17" id="KW-0472">Membrane</keyword>
<dbReference type="PANTHER" id="PTHR43520">
    <property type="entry name" value="ATP7, ISOFORM B"/>
    <property type="match status" value="1"/>
</dbReference>
<name>B3EEZ0_CHLL2</name>
<dbReference type="SUPFAM" id="SSF81653">
    <property type="entry name" value="Calcium ATPase, transduction domain A"/>
    <property type="match status" value="1"/>
</dbReference>
<dbReference type="GO" id="GO:0005524">
    <property type="term" value="F:ATP binding"/>
    <property type="evidence" value="ECO:0007669"/>
    <property type="project" value="UniProtKB-UniRule"/>
</dbReference>
<dbReference type="CDD" id="cd02094">
    <property type="entry name" value="P-type_ATPase_Cu-like"/>
    <property type="match status" value="1"/>
</dbReference>
<evidence type="ECO:0000256" key="8">
    <source>
        <dbReference type="ARBA" id="ARBA00022741"/>
    </source>
</evidence>
<dbReference type="OrthoDB" id="9770315at2"/>
<dbReference type="InterPro" id="IPR023298">
    <property type="entry name" value="ATPase_P-typ_TM_dom_sf"/>
</dbReference>
<dbReference type="GO" id="GO:0043682">
    <property type="term" value="F:P-type divalent copper transporter activity"/>
    <property type="evidence" value="ECO:0007669"/>
    <property type="project" value="UniProtKB-EC"/>
</dbReference>
<evidence type="ECO:0000256" key="13">
    <source>
        <dbReference type="ARBA" id="ARBA00023065"/>
    </source>
</evidence>
<dbReference type="PRINTS" id="PR00119">
    <property type="entry name" value="CATATPASE"/>
</dbReference>
<feature type="transmembrane region" description="Helical" evidence="17">
    <location>
        <begin position="247"/>
        <end position="264"/>
    </location>
</feature>
<dbReference type="GO" id="GO:0016887">
    <property type="term" value="F:ATP hydrolysis activity"/>
    <property type="evidence" value="ECO:0007669"/>
    <property type="project" value="InterPro"/>
</dbReference>
<evidence type="ECO:0000313" key="20">
    <source>
        <dbReference type="Proteomes" id="UP000008841"/>
    </source>
</evidence>
<evidence type="ECO:0000256" key="16">
    <source>
        <dbReference type="ARBA" id="ARBA00047424"/>
    </source>
</evidence>
<evidence type="ECO:0000256" key="5">
    <source>
        <dbReference type="ARBA" id="ARBA00022553"/>
    </source>
</evidence>
<sequence length="809" mass="85525">MSGTEPASGTVRCEHCLREVPLSAALKAEIDGSVKYFCCHGCLGVYELVHGASLDAFYEQRCQWLPGAPSFEKTDPHAFGSTIVKTADGCRIDLQLSGIRCASCVWLIEKYLSKQDGVHSVRVNYATNRAAIHWNPEATGLDAILDMLHSLGYTARPVRSGGTTESLAREKQELLLRFGTAGFFSMQLMLIVAALYAGFFQGIGTEYRLAFQLISWALATPVVLYSGYPFLAGALRSIRSLNPNMDLLVALGSLSAYLYSIAMIPLGGEVFFDTSAMIVTFILLGRFLEAGSRLKAGNAIVALAGLQPQEAVLAKENGERRTVSLDQVPPGSIIEIIPGAKIPLDATVIGGEAEINESMLTGESLPVMKRSGSNIFAGTVNGNGRLLARVSGSPGETLLAGIIRTVEEAQSRRAPVQQLADRVAGYFVPAILLIALLTFLYRMNFGGQSSVSALMNAVSVLVIACPCALGLATPLAILVGSTAAGKEGVLIKGGDIFETVSKTTLVAFDKTGTITRGKPSITDIVDFGTTPDLLRYAASLESASEHPAGKAIATGWIGELLPVEAFRAFPGQGVSGTLQHETWLAGSTAFMLQNQVAITPEQQAQSQKIEDEGKTVVMLARGTRPAGMIGLIDEIRDDLPELLSALRRRGMKIMMLTGDNPGVASRIAARCGITDLQAGLSPAGKASVIEKLKAAGETVMMVGDGINDAPALAAADTGVTLGSATGIALESAGVAVLTDRLLLVDTLIEHSKRCFSVIRQNLAWAFLYNLAAVPLAVSGMLHPIVAAMLMASSSLIVVGNSLRLQKTRT</sequence>
<evidence type="ECO:0000259" key="18">
    <source>
        <dbReference type="PROSITE" id="PS50846"/>
    </source>
</evidence>
<dbReference type="InterPro" id="IPR023299">
    <property type="entry name" value="ATPase_P-typ_cyto_dom_N"/>
</dbReference>
<dbReference type="NCBIfam" id="TIGR01494">
    <property type="entry name" value="ATPase_P-type"/>
    <property type="match status" value="1"/>
</dbReference>
<dbReference type="Gene3D" id="1.20.1110.10">
    <property type="entry name" value="Calcium-transporting ATPase, transmembrane domain"/>
    <property type="match status" value="1"/>
</dbReference>
<dbReference type="Pfam" id="PF00122">
    <property type="entry name" value="E1-E2_ATPase"/>
    <property type="match status" value="1"/>
</dbReference>
<dbReference type="FunFam" id="3.30.70.100:FF:000005">
    <property type="entry name" value="Copper-exporting P-type ATPase A"/>
    <property type="match status" value="1"/>
</dbReference>
<feature type="transmembrane region" description="Helical" evidence="17">
    <location>
        <begin position="423"/>
        <end position="441"/>
    </location>
</feature>
<accession>B3EEZ0</accession>
<dbReference type="PROSITE" id="PS50846">
    <property type="entry name" value="HMA_2"/>
    <property type="match status" value="1"/>
</dbReference>
<dbReference type="NCBIfam" id="TIGR01512">
    <property type="entry name" value="ATPase-IB2_Cd"/>
    <property type="match status" value="1"/>
</dbReference>
<dbReference type="HOGENOM" id="CLU_001771_0_3_10"/>
<dbReference type="FunFam" id="2.70.150.10:FF:000002">
    <property type="entry name" value="Copper-transporting ATPase 1, putative"/>
    <property type="match status" value="1"/>
</dbReference>
<dbReference type="SFLD" id="SFLDS00003">
    <property type="entry name" value="Haloacid_Dehalogenase"/>
    <property type="match status" value="1"/>
</dbReference>
<comment type="subcellular location">
    <subcellularLocation>
        <location evidence="1">Cell membrane</location>
        <topology evidence="1">Multi-pass membrane protein</topology>
    </subcellularLocation>
</comment>
<comment type="catalytic activity">
    <reaction evidence="16">
        <text>Cu(2+)(in) + ATP + H2O = Cu(2+)(out) + ADP + phosphate + H(+)</text>
        <dbReference type="Rhea" id="RHEA:10376"/>
        <dbReference type="ChEBI" id="CHEBI:15377"/>
        <dbReference type="ChEBI" id="CHEBI:15378"/>
        <dbReference type="ChEBI" id="CHEBI:29036"/>
        <dbReference type="ChEBI" id="CHEBI:30616"/>
        <dbReference type="ChEBI" id="CHEBI:43474"/>
        <dbReference type="ChEBI" id="CHEBI:456216"/>
        <dbReference type="EC" id="7.2.2.9"/>
    </reaction>
</comment>
<dbReference type="InterPro" id="IPR044492">
    <property type="entry name" value="P_typ_ATPase_HD_dom"/>
</dbReference>
<evidence type="ECO:0000256" key="15">
    <source>
        <dbReference type="ARBA" id="ARBA00038904"/>
    </source>
</evidence>
<feature type="transmembrane region" description="Helical" evidence="17">
    <location>
        <begin position="209"/>
        <end position="235"/>
    </location>
</feature>
<dbReference type="InterPro" id="IPR059000">
    <property type="entry name" value="ATPase_P-type_domA"/>
</dbReference>
<dbReference type="CDD" id="cd00371">
    <property type="entry name" value="HMA"/>
    <property type="match status" value="1"/>
</dbReference>
<keyword evidence="4 17" id="KW-1003">Cell membrane</keyword>
<feature type="domain" description="HMA" evidence="18">
    <location>
        <begin position="90"/>
        <end position="156"/>
    </location>
</feature>
<dbReference type="GO" id="GO:0005507">
    <property type="term" value="F:copper ion binding"/>
    <property type="evidence" value="ECO:0007669"/>
    <property type="project" value="TreeGrafter"/>
</dbReference>
<dbReference type="AlphaFoldDB" id="B3EEZ0"/>
<reference evidence="19 20" key="1">
    <citation type="submission" date="2008-05" db="EMBL/GenBank/DDBJ databases">
        <title>Complete sequence of Chlorobium limicola DSM 245.</title>
        <authorList>
            <consortium name="US DOE Joint Genome Institute"/>
            <person name="Lucas S."/>
            <person name="Copeland A."/>
            <person name="Lapidus A."/>
            <person name="Glavina del Rio T."/>
            <person name="Dalin E."/>
            <person name="Tice H."/>
            <person name="Bruce D."/>
            <person name="Goodwin L."/>
            <person name="Pitluck S."/>
            <person name="Schmutz J."/>
            <person name="Larimer F."/>
            <person name="Land M."/>
            <person name="Hauser L."/>
            <person name="Kyrpides N."/>
            <person name="Ovchinnikova G."/>
            <person name="Zhao F."/>
            <person name="Li T."/>
            <person name="Liu Z."/>
            <person name="Overmann J."/>
            <person name="Bryant D.A."/>
            <person name="Richardson P."/>
        </authorList>
    </citation>
    <scope>NUCLEOTIDE SEQUENCE [LARGE SCALE GENOMIC DNA]</scope>
    <source>
        <strain evidence="20">DSM 245 / NBRC 103803 / 6330</strain>
    </source>
</reference>
<dbReference type="InterPro" id="IPR027256">
    <property type="entry name" value="P-typ_ATPase_IB"/>
</dbReference>
<dbReference type="RefSeq" id="WP_012466725.1">
    <property type="nucleotide sequence ID" value="NC_010803.1"/>
</dbReference>
<dbReference type="Pfam" id="PF00702">
    <property type="entry name" value="Hydrolase"/>
    <property type="match status" value="1"/>
</dbReference>
<dbReference type="PROSITE" id="PS01229">
    <property type="entry name" value="COF_2"/>
    <property type="match status" value="1"/>
</dbReference>
<evidence type="ECO:0000256" key="7">
    <source>
        <dbReference type="ARBA" id="ARBA00022723"/>
    </source>
</evidence>
<dbReference type="SUPFAM" id="SSF55008">
    <property type="entry name" value="HMA, heavy metal-associated domain"/>
    <property type="match status" value="1"/>
</dbReference>
<dbReference type="InterPro" id="IPR023214">
    <property type="entry name" value="HAD_sf"/>
</dbReference>
<keyword evidence="9 17" id="KW-0067">ATP-binding</keyword>
<dbReference type="Gene3D" id="3.40.50.1000">
    <property type="entry name" value="HAD superfamily/HAD-like"/>
    <property type="match status" value="1"/>
</dbReference>
<evidence type="ECO:0000256" key="9">
    <source>
        <dbReference type="ARBA" id="ARBA00022840"/>
    </source>
</evidence>
<feature type="transmembrane region" description="Helical" evidence="17">
    <location>
        <begin position="784"/>
        <end position="802"/>
    </location>
</feature>
<keyword evidence="11" id="KW-1278">Translocase</keyword>
<dbReference type="InterPro" id="IPR008250">
    <property type="entry name" value="ATPase_P-typ_transduc_dom_A_sf"/>
</dbReference>
<dbReference type="GO" id="GO:0005886">
    <property type="term" value="C:plasma membrane"/>
    <property type="evidence" value="ECO:0007669"/>
    <property type="project" value="UniProtKB-SubCell"/>
</dbReference>
<evidence type="ECO:0000256" key="11">
    <source>
        <dbReference type="ARBA" id="ARBA00022967"/>
    </source>
</evidence>
<dbReference type="SFLD" id="SFLDF00027">
    <property type="entry name" value="p-type_atpase"/>
    <property type="match status" value="1"/>
</dbReference>
<keyword evidence="8 17" id="KW-0547">Nucleotide-binding</keyword>
<dbReference type="Pfam" id="PF00403">
    <property type="entry name" value="HMA"/>
    <property type="match status" value="1"/>
</dbReference>
<dbReference type="InterPro" id="IPR018303">
    <property type="entry name" value="ATPase_P-typ_P_site"/>
</dbReference>
<dbReference type="PROSITE" id="PS00154">
    <property type="entry name" value="ATPASE_E1_E2"/>
    <property type="match status" value="1"/>
</dbReference>
<dbReference type="NCBIfam" id="TIGR01525">
    <property type="entry name" value="ATPase-IB_hvy"/>
    <property type="match status" value="1"/>
</dbReference>
<dbReference type="PANTHER" id="PTHR43520:SF5">
    <property type="entry name" value="CATION-TRANSPORTING P-TYPE ATPASE-RELATED"/>
    <property type="match status" value="1"/>
</dbReference>
<proteinExistence type="inferred from homology"/>
<dbReference type="eggNOG" id="COG2217">
    <property type="taxonomic scope" value="Bacteria"/>
</dbReference>
<dbReference type="SUPFAM" id="SSF81665">
    <property type="entry name" value="Calcium ATPase, transmembrane domain M"/>
    <property type="match status" value="1"/>
</dbReference>
<dbReference type="Gene3D" id="3.40.1110.10">
    <property type="entry name" value="Calcium-transporting ATPase, cytoplasmic domain N"/>
    <property type="match status" value="1"/>
</dbReference>
<dbReference type="Proteomes" id="UP000008841">
    <property type="component" value="Chromosome"/>
</dbReference>
<dbReference type="Pfam" id="PF12156">
    <property type="entry name" value="ATPase-cat_bd"/>
    <property type="match status" value="1"/>
</dbReference>
<dbReference type="InterPro" id="IPR001757">
    <property type="entry name" value="P_typ_ATPase"/>
</dbReference>
<evidence type="ECO:0000256" key="3">
    <source>
        <dbReference type="ARBA" id="ARBA00022448"/>
    </source>
</evidence>
<evidence type="ECO:0000256" key="17">
    <source>
        <dbReference type="RuleBase" id="RU362081"/>
    </source>
</evidence>
<keyword evidence="7 17" id="KW-0479">Metal-binding</keyword>
<dbReference type="InterPro" id="IPR006121">
    <property type="entry name" value="HMA_dom"/>
</dbReference>
<evidence type="ECO:0000256" key="6">
    <source>
        <dbReference type="ARBA" id="ARBA00022692"/>
    </source>
</evidence>
<keyword evidence="5" id="KW-0597">Phosphoprotein</keyword>
<dbReference type="InterPro" id="IPR036163">
    <property type="entry name" value="HMA_dom_sf"/>
</dbReference>
<dbReference type="EC" id="7.2.2.9" evidence="15"/>
<dbReference type="PRINTS" id="PR00943">
    <property type="entry name" value="CUATPASE"/>
</dbReference>
<dbReference type="PROSITE" id="PS01047">
    <property type="entry name" value="HMA_1"/>
    <property type="match status" value="1"/>
</dbReference>
<evidence type="ECO:0000256" key="2">
    <source>
        <dbReference type="ARBA" id="ARBA00006024"/>
    </source>
</evidence>
<evidence type="ECO:0000256" key="12">
    <source>
        <dbReference type="ARBA" id="ARBA00022989"/>
    </source>
</evidence>
<dbReference type="InterPro" id="IPR011017">
    <property type="entry name" value="TRASH_dom"/>
</dbReference>
<organism evidence="19 20">
    <name type="scientific">Chlorobium limicola (strain DSM 245 / NBRC 103803 / 6330)</name>
    <dbReference type="NCBI Taxonomy" id="290315"/>
    <lineage>
        <taxon>Bacteria</taxon>
        <taxon>Pseudomonadati</taxon>
        <taxon>Chlorobiota</taxon>
        <taxon>Chlorobiia</taxon>
        <taxon>Chlorobiales</taxon>
        <taxon>Chlorobiaceae</taxon>
        <taxon>Chlorobium/Pelodictyon group</taxon>
        <taxon>Chlorobium</taxon>
    </lineage>
</organism>
<dbReference type="KEGG" id="cli:Clim_1813"/>
<dbReference type="EMBL" id="CP001097">
    <property type="protein sequence ID" value="ACD90852.1"/>
    <property type="molecule type" value="Genomic_DNA"/>
</dbReference>
<feature type="transmembrane region" description="Helical" evidence="17">
    <location>
        <begin position="761"/>
        <end position="778"/>
    </location>
</feature>
<evidence type="ECO:0000256" key="10">
    <source>
        <dbReference type="ARBA" id="ARBA00022842"/>
    </source>
</evidence>
<evidence type="ECO:0000313" key="19">
    <source>
        <dbReference type="EMBL" id="ACD90852.1"/>
    </source>
</evidence>
<evidence type="ECO:0000256" key="1">
    <source>
        <dbReference type="ARBA" id="ARBA00004651"/>
    </source>
</evidence>
<dbReference type="Gene3D" id="3.30.70.100">
    <property type="match status" value="1"/>
</dbReference>
<keyword evidence="6 17" id="KW-0812">Transmembrane</keyword>
<comment type="similarity">
    <text evidence="2 17">Belongs to the cation transport ATPase (P-type) (TC 3.A.3) family. Type IB subfamily.</text>
</comment>
<dbReference type="InterPro" id="IPR017969">
    <property type="entry name" value="Heavy-metal-associated_CS"/>
</dbReference>
<dbReference type="NCBIfam" id="TIGR01511">
    <property type="entry name" value="ATPase-IB1_Cu"/>
    <property type="match status" value="1"/>
</dbReference>
<dbReference type="Gene3D" id="2.70.150.10">
    <property type="entry name" value="Calcium-transporting ATPase, cytoplasmic transduction domain A"/>
    <property type="match status" value="1"/>
</dbReference>
<dbReference type="InterPro" id="IPR021993">
    <property type="entry name" value="ATPase-cat-bd"/>
</dbReference>
<protein>
    <recommendedName>
        <fullName evidence="15">P-type Cu(2+) transporter</fullName>
        <ecNumber evidence="15">7.2.2.9</ecNumber>
    </recommendedName>
</protein>
<gene>
    <name evidence="19" type="ordered locus">Clim_1813</name>
</gene>
<evidence type="ECO:0000256" key="14">
    <source>
        <dbReference type="ARBA" id="ARBA00023136"/>
    </source>
</evidence>
<dbReference type="GO" id="GO:0055070">
    <property type="term" value="P:copper ion homeostasis"/>
    <property type="evidence" value="ECO:0007669"/>
    <property type="project" value="TreeGrafter"/>
</dbReference>
<keyword evidence="10" id="KW-0460">Magnesium</keyword>
<keyword evidence="3" id="KW-0813">Transport</keyword>
<dbReference type="SMART" id="SM00746">
    <property type="entry name" value="TRASH"/>
    <property type="match status" value="1"/>
</dbReference>
<dbReference type="PRINTS" id="PR00942">
    <property type="entry name" value="CUATPASEI"/>
</dbReference>
<feature type="transmembrane region" description="Helical" evidence="17">
    <location>
        <begin position="174"/>
        <end position="197"/>
    </location>
</feature>
<dbReference type="SFLD" id="SFLDG00002">
    <property type="entry name" value="C1.7:_P-type_atpase_like"/>
    <property type="match status" value="1"/>
</dbReference>
<dbReference type="STRING" id="290315.Clim_1813"/>
<evidence type="ECO:0000256" key="4">
    <source>
        <dbReference type="ARBA" id="ARBA00022475"/>
    </source>
</evidence>
<keyword evidence="12 17" id="KW-1133">Transmembrane helix</keyword>
<dbReference type="InterPro" id="IPR036412">
    <property type="entry name" value="HAD-like_sf"/>
</dbReference>
<dbReference type="SUPFAM" id="SSF56784">
    <property type="entry name" value="HAD-like"/>
    <property type="match status" value="1"/>
</dbReference>
<keyword evidence="13" id="KW-0406">Ion transport</keyword>